<evidence type="ECO:0000313" key="2">
    <source>
        <dbReference type="Proteomes" id="UP001071279"/>
    </source>
</evidence>
<dbReference type="AlphaFoldDB" id="A0AAP3MBY7"/>
<evidence type="ECO:0000313" key="1">
    <source>
        <dbReference type="EMBL" id="MCZ4718695.1"/>
    </source>
</evidence>
<gene>
    <name evidence="1" type="ORF">O6C86_05620</name>
</gene>
<dbReference type="Proteomes" id="UP001071279">
    <property type="component" value="Unassembled WGS sequence"/>
</dbReference>
<dbReference type="EMBL" id="JAPXIC010000032">
    <property type="protein sequence ID" value="MCZ4718695.1"/>
    <property type="molecule type" value="Genomic_DNA"/>
</dbReference>
<dbReference type="RefSeq" id="WP_013101764.1">
    <property type="nucleotide sequence ID" value="NZ_CP114576.1"/>
</dbReference>
<name>A0AAP3MBY7_LEGPN</name>
<accession>A0AAP3MBY7</accession>
<sequence length="176" mass="20293">MNKVGKEGISFGQIEEQVVPPSTVDEAKNKTEQISKRHSFITLTQSISGISEYINKLTDDDHKKIEILTNELAETFFNLRCQSIYNSIFGSQIYLLKILNSHKPDGLNENRIEAYFNDIAQKYPDFFATWTCEMYLNFLRQSILITTNKNNFCITEFGVDFLVWLQLTGFPESKAL</sequence>
<reference evidence="1" key="1">
    <citation type="submission" date="2022-12" db="EMBL/GenBank/DDBJ databases">
        <title>Comparative genomics of Legionella pneumophila isolates from the West Bank and Germany support molecular epidemiology of Legionnaires disease.</title>
        <authorList>
            <person name="Zayed A.R."/>
            <person name="Bitar D.M."/>
            <person name="Steinert M."/>
            <person name="Lueck C."/>
            <person name="Brettar I."/>
            <person name="Hoefle M.G."/>
            <person name="Bunk B."/>
        </authorList>
    </citation>
    <scope>NUCLEOTIDE SEQUENCE</scope>
    <source>
        <strain evidence="1">H23</strain>
    </source>
</reference>
<proteinExistence type="predicted"/>
<protein>
    <submittedName>
        <fullName evidence="1">Uncharacterized protein</fullName>
    </submittedName>
</protein>
<organism evidence="1 2">
    <name type="scientific">Legionella pneumophila</name>
    <dbReference type="NCBI Taxonomy" id="446"/>
    <lineage>
        <taxon>Bacteria</taxon>
        <taxon>Pseudomonadati</taxon>
        <taxon>Pseudomonadota</taxon>
        <taxon>Gammaproteobacteria</taxon>
        <taxon>Legionellales</taxon>
        <taxon>Legionellaceae</taxon>
        <taxon>Legionella</taxon>
    </lineage>
</organism>
<comment type="caution">
    <text evidence="1">The sequence shown here is derived from an EMBL/GenBank/DDBJ whole genome shotgun (WGS) entry which is preliminary data.</text>
</comment>